<dbReference type="SUPFAM" id="SSF49777">
    <property type="entry name" value="PEBP-like"/>
    <property type="match status" value="1"/>
</dbReference>
<dbReference type="PANTHER" id="PTHR30289:SF1">
    <property type="entry name" value="PEBP (PHOSPHATIDYLETHANOLAMINE-BINDING PROTEIN) FAMILY PROTEIN"/>
    <property type="match status" value="1"/>
</dbReference>
<dbReference type="EMBL" id="CP018258">
    <property type="protein sequence ID" value="APV44036.1"/>
    <property type="molecule type" value="Genomic_DNA"/>
</dbReference>
<sequence>MEVVFEGLIDGEKVPERYTCDGPGISPEIDWRGAPKGTQSFAVVMDDPDAPRGLFTHWLVWGIPAKSTRLPANLARQRELPNGIKQGVNSGGAYGYYPCCPPPGKAHHYTFSFLALDIEPDLPAGVNRERFDKALKGHVLEEVSVTGLYERF</sequence>
<accession>A0A1P8F6C7</accession>
<dbReference type="NCBIfam" id="TIGR00481">
    <property type="entry name" value="YbhB/YbcL family Raf kinase inhibitor-like protein"/>
    <property type="match status" value="1"/>
</dbReference>
<dbReference type="AlphaFoldDB" id="A0A1P8F6C7"/>
<dbReference type="Proteomes" id="UP000185934">
    <property type="component" value="Chromosome"/>
</dbReference>
<dbReference type="Gene3D" id="3.90.280.10">
    <property type="entry name" value="PEBP-like"/>
    <property type="match status" value="1"/>
</dbReference>
<dbReference type="STRING" id="1839801.Dform_00681"/>
<evidence type="ECO:0000313" key="1">
    <source>
        <dbReference type="EMBL" id="APV44036.1"/>
    </source>
</evidence>
<dbReference type="OrthoDB" id="9797506at2"/>
<gene>
    <name evidence="1" type="ORF">Dform_00681</name>
</gene>
<dbReference type="RefSeq" id="WP_076003770.1">
    <property type="nucleotide sequence ID" value="NZ_CP018258.1"/>
</dbReference>
<proteinExistence type="predicted"/>
<reference evidence="2" key="1">
    <citation type="submission" date="2016-11" db="EMBL/GenBank/DDBJ databases">
        <title>Dehalogenimonas formicexedens sp. nov., a chlorinated alkane respiring bacterium isolated from contaminated groundwater.</title>
        <authorList>
            <person name="Key T.A."/>
            <person name="Bowman K.S."/>
            <person name="Lee I."/>
            <person name="Chun J."/>
            <person name="Albuquerque L."/>
            <person name="da Costa M.S."/>
            <person name="Rainey F.A."/>
            <person name="Moe W.M."/>
        </authorList>
    </citation>
    <scope>NUCLEOTIDE SEQUENCE [LARGE SCALE GENOMIC DNA]</scope>
    <source>
        <strain evidence="2">NSZ-14</strain>
    </source>
</reference>
<dbReference type="CDD" id="cd00865">
    <property type="entry name" value="PEBP_bact_arch"/>
    <property type="match status" value="1"/>
</dbReference>
<evidence type="ECO:0008006" key="3">
    <source>
        <dbReference type="Google" id="ProtNLM"/>
    </source>
</evidence>
<dbReference type="InterPro" id="IPR008914">
    <property type="entry name" value="PEBP"/>
</dbReference>
<dbReference type="InterPro" id="IPR005247">
    <property type="entry name" value="YbhB_YbcL/LppC-like"/>
</dbReference>
<name>A0A1P8F6C7_9CHLR</name>
<dbReference type="InterPro" id="IPR036610">
    <property type="entry name" value="PEBP-like_sf"/>
</dbReference>
<dbReference type="PANTHER" id="PTHR30289">
    <property type="entry name" value="UNCHARACTERIZED PROTEIN YBCL-RELATED"/>
    <property type="match status" value="1"/>
</dbReference>
<organism evidence="1 2">
    <name type="scientific">Dehalogenimonas formicexedens</name>
    <dbReference type="NCBI Taxonomy" id="1839801"/>
    <lineage>
        <taxon>Bacteria</taxon>
        <taxon>Bacillati</taxon>
        <taxon>Chloroflexota</taxon>
        <taxon>Dehalococcoidia</taxon>
        <taxon>Dehalococcoidales</taxon>
        <taxon>Dehalococcoidaceae</taxon>
        <taxon>Dehalogenimonas</taxon>
    </lineage>
</organism>
<evidence type="ECO:0000313" key="2">
    <source>
        <dbReference type="Proteomes" id="UP000185934"/>
    </source>
</evidence>
<dbReference type="Pfam" id="PF01161">
    <property type="entry name" value="PBP"/>
    <property type="match status" value="1"/>
</dbReference>
<dbReference type="KEGG" id="dfo:Dform_00681"/>
<protein>
    <recommendedName>
        <fullName evidence="3">Phospholipid-binding protein, PBP family</fullName>
    </recommendedName>
</protein>
<keyword evidence="2" id="KW-1185">Reference proteome</keyword>